<dbReference type="AlphaFoldDB" id="A0A9X4H4X0"/>
<protein>
    <submittedName>
        <fullName evidence="6">PAS domain S-box protein</fullName>
    </submittedName>
</protein>
<dbReference type="CDD" id="cd01949">
    <property type="entry name" value="GGDEF"/>
    <property type="match status" value="1"/>
</dbReference>
<dbReference type="Gene3D" id="1.10.3210.10">
    <property type="entry name" value="Hypothetical protein af1432"/>
    <property type="match status" value="1"/>
</dbReference>
<dbReference type="InterPro" id="IPR029787">
    <property type="entry name" value="Nucleotide_cyclase"/>
</dbReference>
<feature type="domain" description="PAS" evidence="2">
    <location>
        <begin position="81"/>
        <end position="151"/>
    </location>
</feature>
<dbReference type="Gene3D" id="3.30.450.20">
    <property type="entry name" value="PAS domain"/>
    <property type="match status" value="5"/>
</dbReference>
<reference evidence="6" key="1">
    <citation type="submission" date="2022-02" db="EMBL/GenBank/DDBJ databases">
        <authorList>
            <person name="Leng L."/>
        </authorList>
    </citation>
    <scope>NUCLEOTIDE SEQUENCE</scope>
    <source>
        <strain evidence="6">JI</strain>
    </source>
</reference>
<dbReference type="GO" id="GO:0006355">
    <property type="term" value="P:regulation of DNA-templated transcription"/>
    <property type="evidence" value="ECO:0007669"/>
    <property type="project" value="InterPro"/>
</dbReference>
<dbReference type="SMART" id="SM00267">
    <property type="entry name" value="GGDEF"/>
    <property type="match status" value="1"/>
</dbReference>
<feature type="coiled-coil region" evidence="1">
    <location>
        <begin position="36"/>
        <end position="91"/>
    </location>
</feature>
<dbReference type="PROSITE" id="PS51832">
    <property type="entry name" value="HD_GYP"/>
    <property type="match status" value="1"/>
</dbReference>
<dbReference type="EMBL" id="JAKOAV010000023">
    <property type="protein sequence ID" value="MDF9409108.1"/>
    <property type="molecule type" value="Genomic_DNA"/>
</dbReference>
<dbReference type="CDD" id="cd00077">
    <property type="entry name" value="HDc"/>
    <property type="match status" value="1"/>
</dbReference>
<dbReference type="SUPFAM" id="SSF55785">
    <property type="entry name" value="PYP-like sensor domain (PAS domain)"/>
    <property type="match status" value="5"/>
</dbReference>
<feature type="domain" description="PAS" evidence="2">
    <location>
        <begin position="465"/>
        <end position="535"/>
    </location>
</feature>
<feature type="domain" description="PAC" evidence="3">
    <location>
        <begin position="538"/>
        <end position="590"/>
    </location>
</feature>
<dbReference type="PROSITE" id="PS50113">
    <property type="entry name" value="PAC"/>
    <property type="match status" value="4"/>
</dbReference>
<dbReference type="Pfam" id="PF00989">
    <property type="entry name" value="PAS"/>
    <property type="match status" value="3"/>
</dbReference>
<dbReference type="InterPro" id="IPR000700">
    <property type="entry name" value="PAS-assoc_C"/>
</dbReference>
<dbReference type="Pfam" id="PF00990">
    <property type="entry name" value="GGDEF"/>
    <property type="match status" value="1"/>
</dbReference>
<gene>
    <name evidence="6" type="ORF">L7E55_12190</name>
</gene>
<dbReference type="PANTHER" id="PTHR44757:SF2">
    <property type="entry name" value="BIOFILM ARCHITECTURE MAINTENANCE PROTEIN MBAA"/>
    <property type="match status" value="1"/>
</dbReference>
<dbReference type="InterPro" id="IPR000014">
    <property type="entry name" value="PAS"/>
</dbReference>
<evidence type="ECO:0000259" key="4">
    <source>
        <dbReference type="PROSITE" id="PS50887"/>
    </source>
</evidence>
<feature type="domain" description="PAS" evidence="2">
    <location>
        <begin position="341"/>
        <end position="411"/>
    </location>
</feature>
<dbReference type="SUPFAM" id="SSF109604">
    <property type="entry name" value="HD-domain/PDEase-like"/>
    <property type="match status" value="1"/>
</dbReference>
<organism evidence="6 7">
    <name type="scientific">Pelotomaculum isophthalicicum JI</name>
    <dbReference type="NCBI Taxonomy" id="947010"/>
    <lineage>
        <taxon>Bacteria</taxon>
        <taxon>Bacillati</taxon>
        <taxon>Bacillota</taxon>
        <taxon>Clostridia</taxon>
        <taxon>Eubacteriales</taxon>
        <taxon>Desulfotomaculaceae</taxon>
        <taxon>Pelotomaculum</taxon>
    </lineage>
</organism>
<dbReference type="InterPro" id="IPR013767">
    <property type="entry name" value="PAS_fold"/>
</dbReference>
<dbReference type="SUPFAM" id="SSF55073">
    <property type="entry name" value="Nucleotide cyclase"/>
    <property type="match status" value="1"/>
</dbReference>
<feature type="domain" description="PAC" evidence="3">
    <location>
        <begin position="412"/>
        <end position="464"/>
    </location>
</feature>
<dbReference type="Pfam" id="PF08447">
    <property type="entry name" value="PAS_3"/>
    <property type="match status" value="1"/>
</dbReference>
<comment type="caution">
    <text evidence="6">The sequence shown here is derived from an EMBL/GenBank/DDBJ whole genome shotgun (WGS) entry which is preliminary data.</text>
</comment>
<feature type="domain" description="GGDEF" evidence="4">
    <location>
        <begin position="764"/>
        <end position="897"/>
    </location>
</feature>
<dbReference type="SMART" id="SM00086">
    <property type="entry name" value="PAC"/>
    <property type="match status" value="5"/>
</dbReference>
<feature type="domain" description="PAC" evidence="3">
    <location>
        <begin position="685"/>
        <end position="735"/>
    </location>
</feature>
<proteinExistence type="predicted"/>
<dbReference type="InterPro" id="IPR043128">
    <property type="entry name" value="Rev_trsase/Diguanyl_cyclase"/>
</dbReference>
<sequence>MDTIIKTKKELINESVDDNDGNLVGAIKSIRDITKHKHEEQEIRQYRNHLEKLVIELRTTNERLQQEITERKQIEEALRESEERYRQLVELSPDAIFLHSKDRLDFINEAAAKLIGAESPEEAIGMPMIDLIEPDYREIVSEKWRLVQEEGKRVPSKEEKLIQFDGTVIDIEVMTAPLTFQGKPKILAVVRDITERKQAEKALKESHDRFVTVLDSLDTGVYVIDIETHEIIFTNEYTRKHLGAVEGEICWKSINAGQSGPCDFCTNNKLLTPEGEPTGLHIWEFQNTISGKWIECRNQAIRWIDGRMVRLEIATDITERRLVKDLIEVERKELFTALQLTEERYQQIVETANEGIWIIDSNEEITFTNKKLNELFGYTNEEMIGRSIKSLMDDEYRYKIKREIEDGNSQSKITEAKYQRKDGTELWVIISSSRLYDHDGCFIGDLGMLTDITLRKKTENALKESEEQLRLIIENSQDAIAKIGKSGKFEYLSPSIKNITGYAPEERLERSAFELIHPDDLDRVMTTYETLIKLSSSGKAEYRLRHADGHYIWLETTGNVLFNEYGEATGAIMIKRDITGRKLAEEKLREAHQQLKAVIEFLPDQIFVVDKEKKIIAWNKAIEECTGISKAEVLGKDDSTFAVKIYGESRPLLIDLTFIDSQEIELEHISRYNNFKIIDNVLHGETFIQSLFNGRGAHIWITAAPLYDSKGNQVGAIETTRDITERKQMEEKLKYLSLHDSLTGLYNRAYFDEEMLRLGGGRYLPLGFIVCDVDGLKLVNDTMGHKSGNNLLVKAANIIKSCFRSGDMIARIGGDEFVVLLPCAEKRTVENACRRLQEAIENHNKTNSELPLSLSIGFAVSNDTHTKSPNELFIEADLNMYREKLSHNQSTRSIIVKTLSKTLEVRDFTTEGHAERMQKLVVRLATACGLPDYRLNDISLFALFHDLGKIGVPDRILFKPSSLTENEYLEMIKHCEIGYSIANSVPDLIPIADWILKHHEWINGGGYPLGAYFGRIRTPIPVASGQRNGNIRTA</sequence>
<dbReference type="PANTHER" id="PTHR44757">
    <property type="entry name" value="DIGUANYLATE CYCLASE DGCP"/>
    <property type="match status" value="1"/>
</dbReference>
<feature type="coiled-coil region" evidence="1">
    <location>
        <begin position="455"/>
        <end position="482"/>
    </location>
</feature>
<evidence type="ECO:0000259" key="2">
    <source>
        <dbReference type="PROSITE" id="PS50112"/>
    </source>
</evidence>
<dbReference type="InterPro" id="IPR000160">
    <property type="entry name" value="GGDEF_dom"/>
</dbReference>
<feature type="domain" description="PAS" evidence="2">
    <location>
        <begin position="206"/>
        <end position="249"/>
    </location>
</feature>
<dbReference type="InterPro" id="IPR001610">
    <property type="entry name" value="PAC"/>
</dbReference>
<dbReference type="NCBIfam" id="TIGR00254">
    <property type="entry name" value="GGDEF"/>
    <property type="match status" value="1"/>
</dbReference>
<dbReference type="SMART" id="SM00091">
    <property type="entry name" value="PAS"/>
    <property type="match status" value="5"/>
</dbReference>
<feature type="domain" description="PAC" evidence="3">
    <location>
        <begin position="155"/>
        <end position="205"/>
    </location>
</feature>
<dbReference type="InterPro" id="IPR052155">
    <property type="entry name" value="Biofilm_reg_signaling"/>
</dbReference>
<feature type="domain" description="HD-GYP" evidence="5">
    <location>
        <begin position="888"/>
        <end position="1034"/>
    </location>
</feature>
<dbReference type="PROSITE" id="PS50112">
    <property type="entry name" value="PAS"/>
    <property type="match status" value="5"/>
</dbReference>
<dbReference type="Gene3D" id="3.30.70.270">
    <property type="match status" value="1"/>
</dbReference>
<evidence type="ECO:0000259" key="5">
    <source>
        <dbReference type="PROSITE" id="PS51832"/>
    </source>
</evidence>
<evidence type="ECO:0000259" key="3">
    <source>
        <dbReference type="PROSITE" id="PS50113"/>
    </source>
</evidence>
<dbReference type="Proteomes" id="UP001154312">
    <property type="component" value="Unassembled WGS sequence"/>
</dbReference>
<dbReference type="InterPro" id="IPR035965">
    <property type="entry name" value="PAS-like_dom_sf"/>
</dbReference>
<feature type="domain" description="PAS" evidence="2">
    <location>
        <begin position="591"/>
        <end position="636"/>
    </location>
</feature>
<dbReference type="InterPro" id="IPR003607">
    <property type="entry name" value="HD/PDEase_dom"/>
</dbReference>
<dbReference type="InterPro" id="IPR037522">
    <property type="entry name" value="HD_GYP_dom"/>
</dbReference>
<dbReference type="PROSITE" id="PS50887">
    <property type="entry name" value="GGDEF"/>
    <property type="match status" value="1"/>
</dbReference>
<evidence type="ECO:0000313" key="6">
    <source>
        <dbReference type="EMBL" id="MDF9409108.1"/>
    </source>
</evidence>
<keyword evidence="1" id="KW-0175">Coiled coil</keyword>
<dbReference type="InterPro" id="IPR013655">
    <property type="entry name" value="PAS_fold_3"/>
</dbReference>
<evidence type="ECO:0000256" key="1">
    <source>
        <dbReference type="SAM" id="Coils"/>
    </source>
</evidence>
<dbReference type="NCBIfam" id="TIGR00229">
    <property type="entry name" value="sensory_box"/>
    <property type="match status" value="4"/>
</dbReference>
<dbReference type="RefSeq" id="WP_277444543.1">
    <property type="nucleotide sequence ID" value="NZ_JAKOAV010000023.1"/>
</dbReference>
<dbReference type="Pfam" id="PF13487">
    <property type="entry name" value="HD_5"/>
    <property type="match status" value="1"/>
</dbReference>
<name>A0A9X4H4X0_9FIRM</name>
<evidence type="ECO:0000313" key="7">
    <source>
        <dbReference type="Proteomes" id="UP001154312"/>
    </source>
</evidence>
<dbReference type="CDD" id="cd00130">
    <property type="entry name" value="PAS"/>
    <property type="match status" value="4"/>
</dbReference>
<keyword evidence="7" id="KW-1185">Reference proteome</keyword>
<accession>A0A9X4H4X0</accession>